<dbReference type="SUPFAM" id="SSF53448">
    <property type="entry name" value="Nucleotide-diphospho-sugar transferases"/>
    <property type="match status" value="1"/>
</dbReference>
<name>A0A3N4PNS7_9BACT</name>
<sequence length="312" mass="36489">MQAYIVQSPILFLIFNRPDLTQRVFEQIRAVRPPRLYIAADGPRDDHATDAILCEQARAVEKQADWPCTVRTLFRERNLGCKEAVSQAITWFFEHEAEGIILEDDCLPGSSFFGFCDALLQKYRHEDRVRIITGSNMQNGRQWGDASYYFSRYGNIWGWATWRRVWDRYDAGLSQYTEADAARHLRRIFDDPFLVAAWEKIFANQKAGNIDTWDYQLQFITFFENGLCATPNVNLVSNLGFRADGTHTFDPANHGSGVPVGELTIRTHPAGFTPETEADYYFMAREYDLAQQWRRHRKWKNRMKRWMKSLFQ</sequence>
<dbReference type="OrthoDB" id="9785375at2"/>
<reference evidence="1 2" key="1">
    <citation type="submission" date="2018-11" db="EMBL/GenBank/DDBJ databases">
        <title>Chitinophaga lutea sp.nov., isolate from arsenic contaminated soil.</title>
        <authorList>
            <person name="Zong Y."/>
        </authorList>
    </citation>
    <scope>NUCLEOTIDE SEQUENCE [LARGE SCALE GENOMIC DNA]</scope>
    <source>
        <strain evidence="1 2">ZY74</strain>
    </source>
</reference>
<gene>
    <name evidence="1" type="ORF">EGT74_26875</name>
</gene>
<proteinExistence type="predicted"/>
<dbReference type="Gene3D" id="3.90.550.10">
    <property type="entry name" value="Spore Coat Polysaccharide Biosynthesis Protein SpsA, Chain A"/>
    <property type="match status" value="1"/>
</dbReference>
<protein>
    <submittedName>
        <fullName evidence="1">Nucleotide-diphospho-sugar transferase</fullName>
    </submittedName>
</protein>
<evidence type="ECO:0000313" key="2">
    <source>
        <dbReference type="Proteomes" id="UP000278351"/>
    </source>
</evidence>
<comment type="caution">
    <text evidence="1">The sequence shown here is derived from an EMBL/GenBank/DDBJ whole genome shotgun (WGS) entry which is preliminary data.</text>
</comment>
<organism evidence="1 2">
    <name type="scientific">Chitinophaga lutea</name>
    <dbReference type="NCBI Taxonomy" id="2488634"/>
    <lineage>
        <taxon>Bacteria</taxon>
        <taxon>Pseudomonadati</taxon>
        <taxon>Bacteroidota</taxon>
        <taxon>Chitinophagia</taxon>
        <taxon>Chitinophagales</taxon>
        <taxon>Chitinophagaceae</taxon>
        <taxon>Chitinophaga</taxon>
    </lineage>
</organism>
<dbReference type="Proteomes" id="UP000278351">
    <property type="component" value="Unassembled WGS sequence"/>
</dbReference>
<dbReference type="EMBL" id="RPDH01000003">
    <property type="protein sequence ID" value="RPE05977.1"/>
    <property type="molecule type" value="Genomic_DNA"/>
</dbReference>
<keyword evidence="2" id="KW-1185">Reference proteome</keyword>
<evidence type="ECO:0000313" key="1">
    <source>
        <dbReference type="EMBL" id="RPE05977.1"/>
    </source>
</evidence>
<dbReference type="GO" id="GO:0016740">
    <property type="term" value="F:transferase activity"/>
    <property type="evidence" value="ECO:0007669"/>
    <property type="project" value="UniProtKB-KW"/>
</dbReference>
<accession>A0A3N4PNS7</accession>
<dbReference type="AlphaFoldDB" id="A0A3N4PNS7"/>
<keyword evidence="1" id="KW-0808">Transferase</keyword>
<dbReference type="InterPro" id="IPR029044">
    <property type="entry name" value="Nucleotide-diphossugar_trans"/>
</dbReference>